<proteinExistence type="predicted"/>
<reference evidence="3 4" key="1">
    <citation type="journal article" date="2017" name="Genome Biol.">
        <title>New reference genome sequences of hot pepper reveal the massive evolution of plant disease-resistance genes by retroduplication.</title>
        <authorList>
            <person name="Kim S."/>
            <person name="Park J."/>
            <person name="Yeom S.I."/>
            <person name="Kim Y.M."/>
            <person name="Seo E."/>
            <person name="Kim K.T."/>
            <person name="Kim M.S."/>
            <person name="Lee J.M."/>
            <person name="Cheong K."/>
            <person name="Shin H.S."/>
            <person name="Kim S.B."/>
            <person name="Han K."/>
            <person name="Lee J."/>
            <person name="Park M."/>
            <person name="Lee H.A."/>
            <person name="Lee H.Y."/>
            <person name="Lee Y."/>
            <person name="Oh S."/>
            <person name="Lee J.H."/>
            <person name="Choi E."/>
            <person name="Choi E."/>
            <person name="Lee S.E."/>
            <person name="Jeon J."/>
            <person name="Kim H."/>
            <person name="Choi G."/>
            <person name="Song H."/>
            <person name="Lee J."/>
            <person name="Lee S.C."/>
            <person name="Kwon J.K."/>
            <person name="Lee H.Y."/>
            <person name="Koo N."/>
            <person name="Hong Y."/>
            <person name="Kim R.W."/>
            <person name="Kang W.H."/>
            <person name="Huh J.H."/>
            <person name="Kang B.C."/>
            <person name="Yang T.J."/>
            <person name="Lee Y.H."/>
            <person name="Bennetzen J.L."/>
            <person name="Choi D."/>
        </authorList>
    </citation>
    <scope>NUCLEOTIDE SEQUENCE [LARGE SCALE GENOMIC DNA]</scope>
    <source>
        <strain evidence="4">cv. PBC81</strain>
    </source>
</reference>
<dbReference type="Pfam" id="PF08670">
    <property type="entry name" value="MEKHLA"/>
    <property type="match status" value="1"/>
</dbReference>
<dbReference type="EMBL" id="MLFT02000012">
    <property type="protein sequence ID" value="PHT32195.1"/>
    <property type="molecule type" value="Genomic_DNA"/>
</dbReference>
<gene>
    <name evidence="3" type="ORF">CQW23_28532</name>
</gene>
<accession>A0A2G2VGS7</accession>
<evidence type="ECO:0000313" key="3">
    <source>
        <dbReference type="EMBL" id="PHT32195.1"/>
    </source>
</evidence>
<reference evidence="4" key="2">
    <citation type="journal article" date="2017" name="J. Anim. Genet.">
        <title>Multiple reference genome sequences of hot pepper reveal the massive evolution of plant disease resistance genes by retroduplication.</title>
        <authorList>
            <person name="Kim S."/>
            <person name="Park J."/>
            <person name="Yeom S.-I."/>
            <person name="Kim Y.-M."/>
            <person name="Seo E."/>
            <person name="Kim K.-T."/>
            <person name="Kim M.-S."/>
            <person name="Lee J.M."/>
            <person name="Cheong K."/>
            <person name="Shin H.-S."/>
            <person name="Kim S.-B."/>
            <person name="Han K."/>
            <person name="Lee J."/>
            <person name="Park M."/>
            <person name="Lee H.-A."/>
            <person name="Lee H.-Y."/>
            <person name="Lee Y."/>
            <person name="Oh S."/>
            <person name="Lee J.H."/>
            <person name="Choi E."/>
            <person name="Choi E."/>
            <person name="Lee S.E."/>
            <person name="Jeon J."/>
            <person name="Kim H."/>
            <person name="Choi G."/>
            <person name="Song H."/>
            <person name="Lee J."/>
            <person name="Lee S.-C."/>
            <person name="Kwon J.-K."/>
            <person name="Lee H.-Y."/>
            <person name="Koo N."/>
            <person name="Hong Y."/>
            <person name="Kim R.W."/>
            <person name="Kang W.-H."/>
            <person name="Huh J.H."/>
            <person name="Kang B.-C."/>
            <person name="Yang T.-J."/>
            <person name="Lee Y.-H."/>
            <person name="Bennetzen J.L."/>
            <person name="Choi D."/>
        </authorList>
    </citation>
    <scope>NUCLEOTIDE SEQUENCE [LARGE SCALE GENOMIC DNA]</scope>
    <source>
        <strain evidence="4">cv. PBC81</strain>
    </source>
</reference>
<evidence type="ECO:0000313" key="4">
    <source>
        <dbReference type="Proteomes" id="UP000224567"/>
    </source>
</evidence>
<dbReference type="GO" id="GO:0003700">
    <property type="term" value="F:DNA-binding transcription factor activity"/>
    <property type="evidence" value="ECO:0007669"/>
    <property type="project" value="InterPro"/>
</dbReference>
<evidence type="ECO:0000259" key="2">
    <source>
        <dbReference type="Pfam" id="PF08670"/>
    </source>
</evidence>
<dbReference type="PANTHER" id="PTHR45950:SF11">
    <property type="entry name" value="HOMEOBOX-LEUCINE ZIPPER PROTEIN ATHB-15-LIKE ISOFORM X1"/>
    <property type="match status" value="1"/>
</dbReference>
<protein>
    <submittedName>
        <fullName evidence="3">Homeobox-leucine zipper protein HOX32</fullName>
    </submittedName>
</protein>
<dbReference type="InterPro" id="IPR044830">
    <property type="entry name" value="HD-Zip_III"/>
</dbReference>
<name>A0A2G2VGS7_CAPBA</name>
<feature type="domain" description="MEKHLA" evidence="2">
    <location>
        <begin position="2"/>
        <end position="99"/>
    </location>
</feature>
<dbReference type="GO" id="GO:0003677">
    <property type="term" value="F:DNA binding"/>
    <property type="evidence" value="ECO:0007669"/>
    <property type="project" value="UniProtKB-KW"/>
</dbReference>
<dbReference type="PANTHER" id="PTHR45950">
    <property type="entry name" value="HOMEOBOX-LEUCINE ZIPPER PROTEIN ATHB-14"/>
    <property type="match status" value="1"/>
</dbReference>
<evidence type="ECO:0000256" key="1">
    <source>
        <dbReference type="ARBA" id="ARBA00023242"/>
    </source>
</evidence>
<keyword evidence="1" id="KW-0539">Nucleus</keyword>
<comment type="caution">
    <text evidence="3">The sequence shown here is derived from an EMBL/GenBank/DDBJ whole genome shotgun (WGS) entry which is preliminary data.</text>
</comment>
<dbReference type="InterPro" id="IPR013978">
    <property type="entry name" value="MEKHLA"/>
</dbReference>
<keyword evidence="3" id="KW-0371">Homeobox</keyword>
<dbReference type="STRING" id="33114.A0A2G2VGS7"/>
<dbReference type="OrthoDB" id="1926915at2759"/>
<dbReference type="AlphaFoldDB" id="A0A2G2VGS7"/>
<sequence length="100" mass="11286">MQAMPVFTFANQAGLDMLETTLVALQDVSLEKIFDEHGRKNLCSEFPQIMQQGFAFLQGGICLSTMGRPVSYEKAVAWKVLNEEDTAHCISFMFVNWSFV</sequence>
<organism evidence="3 4">
    <name type="scientific">Capsicum baccatum</name>
    <name type="common">Peruvian pepper</name>
    <dbReference type="NCBI Taxonomy" id="33114"/>
    <lineage>
        <taxon>Eukaryota</taxon>
        <taxon>Viridiplantae</taxon>
        <taxon>Streptophyta</taxon>
        <taxon>Embryophyta</taxon>
        <taxon>Tracheophyta</taxon>
        <taxon>Spermatophyta</taxon>
        <taxon>Magnoliopsida</taxon>
        <taxon>eudicotyledons</taxon>
        <taxon>Gunneridae</taxon>
        <taxon>Pentapetalae</taxon>
        <taxon>asterids</taxon>
        <taxon>lamiids</taxon>
        <taxon>Solanales</taxon>
        <taxon>Solanaceae</taxon>
        <taxon>Solanoideae</taxon>
        <taxon>Capsiceae</taxon>
        <taxon>Capsicum</taxon>
    </lineage>
</organism>
<dbReference type="Proteomes" id="UP000224567">
    <property type="component" value="Unassembled WGS sequence"/>
</dbReference>
<keyword evidence="3" id="KW-0238">DNA-binding</keyword>
<keyword evidence="4" id="KW-1185">Reference proteome</keyword>